<dbReference type="EMBL" id="CP083239">
    <property type="protein sequence ID" value="UOK70299.1"/>
    <property type="molecule type" value="Genomic_DNA"/>
</dbReference>
<dbReference type="AlphaFoldDB" id="A0A9E7CW09"/>
<accession>A0A9E7CW09</accession>
<protein>
    <submittedName>
        <fullName evidence="2">Uncharacterized protein</fullName>
    </submittedName>
</protein>
<dbReference type="KEGG" id="apol:K9D25_16425"/>
<dbReference type="Proteomes" id="UP000831684">
    <property type="component" value="Chromosome"/>
</dbReference>
<evidence type="ECO:0000313" key="2">
    <source>
        <dbReference type="EMBL" id="UOK70299.1"/>
    </source>
</evidence>
<feature type="region of interest" description="Disordered" evidence="1">
    <location>
        <begin position="64"/>
        <end position="84"/>
    </location>
</feature>
<organism evidence="2 3">
    <name type="scientific">Ancylobacter polymorphus</name>
    <dbReference type="NCBI Taxonomy" id="223390"/>
    <lineage>
        <taxon>Bacteria</taxon>
        <taxon>Pseudomonadati</taxon>
        <taxon>Pseudomonadota</taxon>
        <taxon>Alphaproteobacteria</taxon>
        <taxon>Hyphomicrobiales</taxon>
        <taxon>Xanthobacteraceae</taxon>
        <taxon>Ancylobacter</taxon>
    </lineage>
</organism>
<reference evidence="2" key="1">
    <citation type="submission" date="2021-09" db="EMBL/GenBank/DDBJ databases">
        <title>Network and meta-omics reveal the key degrader and cooperation patterns in an efficient 1,4-dioxane-degrading microbial community.</title>
        <authorList>
            <person name="Dai C."/>
        </authorList>
    </citation>
    <scope>NUCLEOTIDE SEQUENCE</scope>
    <source>
        <strain evidence="2">ZM13</strain>
    </source>
</reference>
<proteinExistence type="predicted"/>
<gene>
    <name evidence="2" type="ORF">K9D25_16425</name>
</gene>
<evidence type="ECO:0000256" key="1">
    <source>
        <dbReference type="SAM" id="MobiDB-lite"/>
    </source>
</evidence>
<name>A0A9E7CW09_9HYPH</name>
<evidence type="ECO:0000313" key="3">
    <source>
        <dbReference type="Proteomes" id="UP000831684"/>
    </source>
</evidence>
<sequence>MDMLAKTLGGEPDPAASPPARHFRMVIAPYDAARDLFTRVIAYKPAFASRGMLTRRGWRGTRGFADGVEKPKWQGTESDEAGST</sequence>
<dbReference type="RefSeq" id="WP_244376703.1">
    <property type="nucleotide sequence ID" value="NZ_CP083239.1"/>
</dbReference>